<dbReference type="EMBL" id="CP136891">
    <property type="protein sequence ID" value="WOK96463.1"/>
    <property type="molecule type" value="Genomic_DNA"/>
</dbReference>
<evidence type="ECO:0000259" key="6">
    <source>
        <dbReference type="Pfam" id="PF03168"/>
    </source>
</evidence>
<evidence type="ECO:0000256" key="5">
    <source>
        <dbReference type="SAM" id="Phobius"/>
    </source>
</evidence>
<evidence type="ECO:0000313" key="8">
    <source>
        <dbReference type="Proteomes" id="UP001327560"/>
    </source>
</evidence>
<proteinExistence type="predicted"/>
<dbReference type="InterPro" id="IPR004864">
    <property type="entry name" value="LEA_2"/>
</dbReference>
<accession>A0AAQ3JW25</accession>
<sequence length="203" mass="23058">MAKDCGNHEDYKRRLLYRRLFAAFLVLLILALFVIFIVWLVLRPTKPKFYLQDASLLQFNLTPGDGAVLTTVLQVTVSSRNTNHRIGVYYDRLDAYLFYNSQRISDVTALPTGYQDHNDFIVWSPFLSGVAVPITPNLVEAVSQDQNAGHLLLSLRLDGRVRWKVGTWISNRYHLQVNCPAYLTVDDGGAFQFDQISACTVDV</sequence>
<dbReference type="PANTHER" id="PTHR31415">
    <property type="entry name" value="OS05G0367900 PROTEIN"/>
    <property type="match status" value="1"/>
</dbReference>
<evidence type="ECO:0000313" key="7">
    <source>
        <dbReference type="EMBL" id="WOK96463.1"/>
    </source>
</evidence>
<name>A0AAQ3JW25_9LILI</name>
<reference evidence="7 8" key="1">
    <citation type="submission" date="2023-10" db="EMBL/GenBank/DDBJ databases">
        <title>Chromosome-scale genome assembly provides insights into flower coloration mechanisms of Canna indica.</title>
        <authorList>
            <person name="Li C."/>
        </authorList>
    </citation>
    <scope>NUCLEOTIDE SEQUENCE [LARGE SCALE GENOMIC DNA]</scope>
    <source>
        <tissue evidence="7">Flower</tissue>
    </source>
</reference>
<evidence type="ECO:0000256" key="3">
    <source>
        <dbReference type="ARBA" id="ARBA00022989"/>
    </source>
</evidence>
<feature type="domain" description="Late embryogenesis abundant protein LEA-2 subgroup" evidence="6">
    <location>
        <begin position="76"/>
        <end position="179"/>
    </location>
</feature>
<dbReference type="PANTHER" id="PTHR31415:SF7">
    <property type="entry name" value="OS08G0102700 PROTEIN"/>
    <property type="match status" value="1"/>
</dbReference>
<dbReference type="AlphaFoldDB" id="A0AAQ3JW25"/>
<dbReference type="InterPro" id="IPR044839">
    <property type="entry name" value="NDR1-like"/>
</dbReference>
<protein>
    <recommendedName>
        <fullName evidence="6">Late embryogenesis abundant protein LEA-2 subgroup domain-containing protein</fullName>
    </recommendedName>
</protein>
<dbReference type="Proteomes" id="UP001327560">
    <property type="component" value="Chromosome 2"/>
</dbReference>
<dbReference type="Pfam" id="PF03168">
    <property type="entry name" value="LEA_2"/>
    <property type="match status" value="1"/>
</dbReference>
<keyword evidence="8" id="KW-1185">Reference proteome</keyword>
<dbReference type="GO" id="GO:0098542">
    <property type="term" value="P:defense response to other organism"/>
    <property type="evidence" value="ECO:0007669"/>
    <property type="project" value="InterPro"/>
</dbReference>
<comment type="subcellular location">
    <subcellularLocation>
        <location evidence="1">Membrane</location>
        <topology evidence="1">Single-pass membrane protein</topology>
    </subcellularLocation>
</comment>
<dbReference type="GO" id="GO:0005886">
    <property type="term" value="C:plasma membrane"/>
    <property type="evidence" value="ECO:0007669"/>
    <property type="project" value="TreeGrafter"/>
</dbReference>
<keyword evidence="3 5" id="KW-1133">Transmembrane helix</keyword>
<keyword evidence="4 5" id="KW-0472">Membrane</keyword>
<evidence type="ECO:0000256" key="4">
    <source>
        <dbReference type="ARBA" id="ARBA00023136"/>
    </source>
</evidence>
<keyword evidence="2 5" id="KW-0812">Transmembrane</keyword>
<evidence type="ECO:0000256" key="1">
    <source>
        <dbReference type="ARBA" id="ARBA00004167"/>
    </source>
</evidence>
<organism evidence="7 8">
    <name type="scientific">Canna indica</name>
    <name type="common">Indian-shot</name>
    <dbReference type="NCBI Taxonomy" id="4628"/>
    <lineage>
        <taxon>Eukaryota</taxon>
        <taxon>Viridiplantae</taxon>
        <taxon>Streptophyta</taxon>
        <taxon>Embryophyta</taxon>
        <taxon>Tracheophyta</taxon>
        <taxon>Spermatophyta</taxon>
        <taxon>Magnoliopsida</taxon>
        <taxon>Liliopsida</taxon>
        <taxon>Zingiberales</taxon>
        <taxon>Cannaceae</taxon>
        <taxon>Canna</taxon>
    </lineage>
</organism>
<dbReference type="GO" id="GO:0009506">
    <property type="term" value="C:plasmodesma"/>
    <property type="evidence" value="ECO:0007669"/>
    <property type="project" value="TreeGrafter"/>
</dbReference>
<evidence type="ECO:0000256" key="2">
    <source>
        <dbReference type="ARBA" id="ARBA00022692"/>
    </source>
</evidence>
<gene>
    <name evidence="7" type="ORF">Cni_G05170</name>
</gene>
<feature type="transmembrane region" description="Helical" evidence="5">
    <location>
        <begin position="20"/>
        <end position="42"/>
    </location>
</feature>